<sequence length="350" mass="39179">MEHTPLPAPPKFSSHDIVIPRRGSSSNLTDFVPPASPSAYQQSHIHAPRPTAPSGPAFNHPLAVQEYTLEPPQRSFATFERPSSADRPNSVASFSNLSTHSNEPLNPPASESPAPVPRNPRTKQSSNQTQQRPGKSVSAKVLNNSRSNKQQNMQAARSITPQPWHPDYQRDSTVNPLDLPEERLNDIDSDDRPDKNGDSKVHKTRKNIFTRLRRSRTKVEYKVAGTGRLAQFSNERLYLHWIRFGILQGMIAVTLLSYGNEVTSYVGVGAMVLTCMTLVYATTLYHLRHIHMVTKRKDVVYFEKVIPTMLCLALFLLYGANFVATMSIGEAARSQAPWTQKDEGNFKGFF</sequence>
<dbReference type="PANTHER" id="PTHR46140">
    <property type="entry name" value="VACUOLAR TRANSPORTER CHAPERONE 1-RELATED"/>
    <property type="match status" value="1"/>
</dbReference>
<comment type="subcellular location">
    <subcellularLocation>
        <location evidence="1">Endomembrane system</location>
        <topology evidence="1">Multi-pass membrane protein</topology>
    </subcellularLocation>
</comment>
<evidence type="ECO:0000256" key="3">
    <source>
        <dbReference type="ARBA" id="ARBA00022989"/>
    </source>
</evidence>
<comment type="caution">
    <text evidence="8">The sequence shown here is derived from an EMBL/GenBank/DDBJ whole genome shotgun (WGS) entry which is preliminary data.</text>
</comment>
<keyword evidence="3 6" id="KW-1133">Transmembrane helix</keyword>
<dbReference type="InterPro" id="IPR003807">
    <property type="entry name" value="DUF202"/>
</dbReference>
<protein>
    <recommendedName>
        <fullName evidence="7">DUF202 domain-containing protein</fullName>
    </recommendedName>
</protein>
<feature type="compositionally biased region" description="Polar residues" evidence="5">
    <location>
        <begin position="141"/>
        <end position="161"/>
    </location>
</feature>
<accession>A0A9P8CU65</accession>
<feature type="compositionally biased region" description="Polar residues" evidence="5">
    <location>
        <begin position="86"/>
        <end position="104"/>
    </location>
</feature>
<dbReference type="GO" id="GO:0042144">
    <property type="term" value="P:vacuole fusion, non-autophagic"/>
    <property type="evidence" value="ECO:0007669"/>
    <property type="project" value="TreeGrafter"/>
</dbReference>
<feature type="compositionally biased region" description="Pro residues" evidence="5">
    <location>
        <begin position="1"/>
        <end position="10"/>
    </location>
</feature>
<dbReference type="InterPro" id="IPR051572">
    <property type="entry name" value="VTC_Complex_Subunit"/>
</dbReference>
<proteinExistence type="predicted"/>
<evidence type="ECO:0000313" key="8">
    <source>
        <dbReference type="EMBL" id="KAG9319282.1"/>
    </source>
</evidence>
<feature type="region of interest" description="Disordered" evidence="5">
    <location>
        <begin position="1"/>
        <end position="206"/>
    </location>
</feature>
<feature type="transmembrane region" description="Helical" evidence="6">
    <location>
        <begin position="238"/>
        <end position="259"/>
    </location>
</feature>
<feature type="compositionally biased region" description="Basic and acidic residues" evidence="5">
    <location>
        <begin position="180"/>
        <end position="201"/>
    </location>
</feature>
<organism evidence="8 9">
    <name type="scientific">Mortierella alpina</name>
    <name type="common">Oleaginous fungus</name>
    <name type="synonym">Mortierella renispora</name>
    <dbReference type="NCBI Taxonomy" id="64518"/>
    <lineage>
        <taxon>Eukaryota</taxon>
        <taxon>Fungi</taxon>
        <taxon>Fungi incertae sedis</taxon>
        <taxon>Mucoromycota</taxon>
        <taxon>Mortierellomycotina</taxon>
        <taxon>Mortierellomycetes</taxon>
        <taxon>Mortierellales</taxon>
        <taxon>Mortierellaceae</taxon>
        <taxon>Mortierella</taxon>
    </lineage>
</organism>
<dbReference type="GO" id="GO:0006797">
    <property type="term" value="P:polyphosphate metabolic process"/>
    <property type="evidence" value="ECO:0007669"/>
    <property type="project" value="TreeGrafter"/>
</dbReference>
<dbReference type="GO" id="GO:0007034">
    <property type="term" value="P:vacuolar transport"/>
    <property type="evidence" value="ECO:0007669"/>
    <property type="project" value="TreeGrafter"/>
</dbReference>
<dbReference type="EMBL" id="JAIFTL010000509">
    <property type="protein sequence ID" value="KAG9319282.1"/>
    <property type="molecule type" value="Genomic_DNA"/>
</dbReference>
<dbReference type="GO" id="GO:0000329">
    <property type="term" value="C:fungal-type vacuole membrane"/>
    <property type="evidence" value="ECO:0007669"/>
    <property type="project" value="TreeGrafter"/>
</dbReference>
<feature type="transmembrane region" description="Helical" evidence="6">
    <location>
        <begin position="265"/>
        <end position="287"/>
    </location>
</feature>
<evidence type="ECO:0000256" key="4">
    <source>
        <dbReference type="ARBA" id="ARBA00023136"/>
    </source>
</evidence>
<evidence type="ECO:0000256" key="5">
    <source>
        <dbReference type="SAM" id="MobiDB-lite"/>
    </source>
</evidence>
<name>A0A9P8CU65_MORAP</name>
<gene>
    <name evidence="8" type="ORF">KVV02_003110</name>
</gene>
<evidence type="ECO:0000259" key="7">
    <source>
        <dbReference type="Pfam" id="PF02656"/>
    </source>
</evidence>
<feature type="transmembrane region" description="Helical" evidence="6">
    <location>
        <begin position="299"/>
        <end position="320"/>
    </location>
</feature>
<evidence type="ECO:0000256" key="2">
    <source>
        <dbReference type="ARBA" id="ARBA00022692"/>
    </source>
</evidence>
<dbReference type="GO" id="GO:0016237">
    <property type="term" value="P:microautophagy"/>
    <property type="evidence" value="ECO:0007669"/>
    <property type="project" value="TreeGrafter"/>
</dbReference>
<dbReference type="GO" id="GO:0012505">
    <property type="term" value="C:endomembrane system"/>
    <property type="evidence" value="ECO:0007669"/>
    <property type="project" value="UniProtKB-SubCell"/>
</dbReference>
<dbReference type="GO" id="GO:0033254">
    <property type="term" value="C:vacuolar transporter chaperone complex"/>
    <property type="evidence" value="ECO:0007669"/>
    <property type="project" value="TreeGrafter"/>
</dbReference>
<feature type="domain" description="DUF202" evidence="7">
    <location>
        <begin position="232"/>
        <end position="288"/>
    </location>
</feature>
<keyword evidence="4 6" id="KW-0472">Membrane</keyword>
<dbReference type="Proteomes" id="UP000717515">
    <property type="component" value="Unassembled WGS sequence"/>
</dbReference>
<evidence type="ECO:0000256" key="1">
    <source>
        <dbReference type="ARBA" id="ARBA00004127"/>
    </source>
</evidence>
<dbReference type="Pfam" id="PF02656">
    <property type="entry name" value="DUF202"/>
    <property type="match status" value="1"/>
</dbReference>
<dbReference type="AlphaFoldDB" id="A0A9P8CU65"/>
<reference evidence="8" key="1">
    <citation type="submission" date="2021-07" db="EMBL/GenBank/DDBJ databases">
        <title>Draft genome of Mortierella alpina, strain LL118, isolated from an aspen leaf litter sample.</title>
        <authorList>
            <person name="Yang S."/>
            <person name="Vinatzer B.A."/>
        </authorList>
    </citation>
    <scope>NUCLEOTIDE SEQUENCE</scope>
    <source>
        <strain evidence="8">LL118</strain>
    </source>
</reference>
<evidence type="ECO:0000313" key="9">
    <source>
        <dbReference type="Proteomes" id="UP000717515"/>
    </source>
</evidence>
<keyword evidence="2 6" id="KW-0812">Transmembrane</keyword>
<evidence type="ECO:0000256" key="6">
    <source>
        <dbReference type="SAM" id="Phobius"/>
    </source>
</evidence>
<dbReference type="PANTHER" id="PTHR46140:SF1">
    <property type="entry name" value="VACUOLAR TRANSPORTER CHAPERONE COMPLEX SUBUNIT 4-RELATED"/>
    <property type="match status" value="1"/>
</dbReference>
<feature type="compositionally biased region" description="Polar residues" evidence="5">
    <location>
        <begin position="122"/>
        <end position="133"/>
    </location>
</feature>